<sequence length="65" mass="7388">MQIWLLCHQRLRHHGDAMDIWSNKLEVSKDNPILMFVGMWCGRVSGVGPDGWKATDGMAVFYPAI</sequence>
<accession>E9I4Q5</accession>
<dbReference type="Proteomes" id="UP000000305">
    <property type="component" value="Unassembled WGS sequence"/>
</dbReference>
<organism evidence="1 2">
    <name type="scientific">Daphnia pulex</name>
    <name type="common">Water flea</name>
    <dbReference type="NCBI Taxonomy" id="6669"/>
    <lineage>
        <taxon>Eukaryota</taxon>
        <taxon>Metazoa</taxon>
        <taxon>Ecdysozoa</taxon>
        <taxon>Arthropoda</taxon>
        <taxon>Crustacea</taxon>
        <taxon>Branchiopoda</taxon>
        <taxon>Diplostraca</taxon>
        <taxon>Cladocera</taxon>
        <taxon>Anomopoda</taxon>
        <taxon>Daphniidae</taxon>
        <taxon>Daphnia</taxon>
    </lineage>
</organism>
<evidence type="ECO:0000313" key="1">
    <source>
        <dbReference type="EMBL" id="EFX61025.1"/>
    </source>
</evidence>
<keyword evidence="2" id="KW-1185">Reference proteome</keyword>
<dbReference type="EMBL" id="GL735144">
    <property type="protein sequence ID" value="EFX61025.1"/>
    <property type="molecule type" value="Genomic_DNA"/>
</dbReference>
<dbReference type="AlphaFoldDB" id="E9I4Q5"/>
<protein>
    <submittedName>
        <fullName evidence="1">Uncharacterized protein</fullName>
    </submittedName>
</protein>
<dbReference type="InParanoid" id="E9I4Q5"/>
<reference evidence="1 2" key="1">
    <citation type="journal article" date="2011" name="Science">
        <title>The ecoresponsive genome of Daphnia pulex.</title>
        <authorList>
            <person name="Colbourne J.K."/>
            <person name="Pfrender M.E."/>
            <person name="Gilbert D."/>
            <person name="Thomas W.K."/>
            <person name="Tucker A."/>
            <person name="Oakley T.H."/>
            <person name="Tokishita S."/>
            <person name="Aerts A."/>
            <person name="Arnold G.J."/>
            <person name="Basu M.K."/>
            <person name="Bauer D.J."/>
            <person name="Caceres C.E."/>
            <person name="Carmel L."/>
            <person name="Casola C."/>
            <person name="Choi J.H."/>
            <person name="Detter J.C."/>
            <person name="Dong Q."/>
            <person name="Dusheyko S."/>
            <person name="Eads B.D."/>
            <person name="Frohlich T."/>
            <person name="Geiler-Samerotte K.A."/>
            <person name="Gerlach D."/>
            <person name="Hatcher P."/>
            <person name="Jogdeo S."/>
            <person name="Krijgsveld J."/>
            <person name="Kriventseva E.V."/>
            <person name="Kultz D."/>
            <person name="Laforsch C."/>
            <person name="Lindquist E."/>
            <person name="Lopez J."/>
            <person name="Manak J.R."/>
            <person name="Muller J."/>
            <person name="Pangilinan J."/>
            <person name="Patwardhan R.P."/>
            <person name="Pitluck S."/>
            <person name="Pritham E.J."/>
            <person name="Rechtsteiner A."/>
            <person name="Rho M."/>
            <person name="Rogozin I.B."/>
            <person name="Sakarya O."/>
            <person name="Salamov A."/>
            <person name="Schaack S."/>
            <person name="Shapiro H."/>
            <person name="Shiga Y."/>
            <person name="Skalitzky C."/>
            <person name="Smith Z."/>
            <person name="Souvorov A."/>
            <person name="Sung W."/>
            <person name="Tang Z."/>
            <person name="Tsuchiya D."/>
            <person name="Tu H."/>
            <person name="Vos H."/>
            <person name="Wang M."/>
            <person name="Wolf Y.I."/>
            <person name="Yamagata H."/>
            <person name="Yamada T."/>
            <person name="Ye Y."/>
            <person name="Shaw J.R."/>
            <person name="Andrews J."/>
            <person name="Crease T.J."/>
            <person name="Tang H."/>
            <person name="Lucas S.M."/>
            <person name="Robertson H.M."/>
            <person name="Bork P."/>
            <person name="Koonin E.V."/>
            <person name="Zdobnov E.M."/>
            <person name="Grigoriev I.V."/>
            <person name="Lynch M."/>
            <person name="Boore J.L."/>
        </authorList>
    </citation>
    <scope>NUCLEOTIDE SEQUENCE [LARGE SCALE GENOMIC DNA]</scope>
</reference>
<dbReference type="HOGENOM" id="CLU_2851947_0_0_1"/>
<dbReference type="KEGG" id="dpx:DAPPUDRAFT_274783"/>
<gene>
    <name evidence="1" type="ORF">DAPPUDRAFT_274783</name>
</gene>
<name>E9I4Q5_DAPPU</name>
<evidence type="ECO:0000313" key="2">
    <source>
        <dbReference type="Proteomes" id="UP000000305"/>
    </source>
</evidence>
<proteinExistence type="predicted"/>